<evidence type="ECO:0000259" key="3">
    <source>
        <dbReference type="SMART" id="SM00912"/>
    </source>
</evidence>
<dbReference type="Gene3D" id="2.160.20.10">
    <property type="entry name" value="Single-stranded right-handed beta-helix, Pectin lyase-like"/>
    <property type="match status" value="1"/>
</dbReference>
<feature type="compositionally biased region" description="Polar residues" evidence="2">
    <location>
        <begin position="2675"/>
        <end position="2684"/>
    </location>
</feature>
<feature type="compositionally biased region" description="Low complexity" evidence="2">
    <location>
        <begin position="498"/>
        <end position="515"/>
    </location>
</feature>
<accession>A0A378UCC1</accession>
<feature type="coiled-coil region" evidence="1">
    <location>
        <begin position="2463"/>
        <end position="2517"/>
    </location>
</feature>
<keyword evidence="5" id="KW-1185">Reference proteome</keyword>
<feature type="region of interest" description="Disordered" evidence="2">
    <location>
        <begin position="2616"/>
        <end position="2655"/>
    </location>
</feature>
<evidence type="ECO:0000256" key="2">
    <source>
        <dbReference type="SAM" id="MobiDB-lite"/>
    </source>
</evidence>
<evidence type="ECO:0000313" key="4">
    <source>
        <dbReference type="EMBL" id="STZ74850.1"/>
    </source>
</evidence>
<dbReference type="InterPro" id="IPR008638">
    <property type="entry name" value="FhaB/CdiA-like_TPS"/>
</dbReference>
<gene>
    <name evidence="4" type="primary">ibpA_1</name>
    <name evidence="4" type="ORF">NCTC7911_03031</name>
</gene>
<dbReference type="InterPro" id="IPR010069">
    <property type="entry name" value="CdiA_FHA1_rpt"/>
</dbReference>
<sequence length="3605" mass="379714">MNRNCYRVIFNKNLGCLVVVSEKTCCQSKTKAQGGSQNNTVLMTSQQDSFGYGLYGKFKLASMAVLLGLTFSVTSYANPNTATTIIADPSAPENLQPTILPTASGIVSVNIATPNDKGLSNNHYSQFDVGSTGAVLNNNRKAVNTQIAGYVQANPFMAKGEASTILNQINSNNPSHLGGFIEVAGKRADVIIANPNGLVINGTGFINAGNVHLVAANGKFDQGQITGYQVNTGNIEVNGKLNLQNTDYAALIAKTAQINDEIYAGSVLDIVTGENTVTLQDGKFNQLSAAHKNDGASSTNQTGIALDVAALGGMYAGKIRLIGTDKGFGVNNQGMIAATGSGVQAGTGTLTLDHQGNLVNTGIASAKDKVTINTQSHHVRNAGTLLGEQSDIAIDTAKLTNTGTIASTQNTKITATNAIDNQGSMYGGVLQVSTDELTNTGKLVQTGTGKLTISTHTLTNTNKAAIGQSLYEKTQLKAPSVPSTDQSAGTVSHQPADNTTTNNSNNGANTPNPSTDTPSANGFISTTKSLNNTGDKALITATGDTHITANQTSNTNQASIDAQTLNTNTLANTDSKIALDNIHWQLTSFDNSKGDIISRQDMAIDSESTIINTAGSLTSGGDMVLVAKNEFNNSDGVVQSTGDVSVAASKVINNQGVIHGAHALTINANGTLKNNAGVISGAQNTTITAKTAIDNTDGRIQSDGKLNVNAQQLNSTGTIYAAQDTAITASHINNEQAGLIASAKDVRIDTQSLTSTGTISAGMQSDGKLGDTPANISIQATEGIRSNGNAIATGTLTLNANTINLDDSKTQADNITLLAQDTISTRKTSTVASNSLAITAPNKLDNSEGILSANEMIVNTDVLENRQGTISQAGKTALSLAIKRSINNTLGTISTNSDKLEIDTNQLINQQGAIHHAGVGELNVKSENLNNSQGELLSLGTQTLNIKAIDNSQGIISATGFTINAGGLDNTAGLLQATDKDADNLLNIDSTLDNNKLAEQQGSIDVAGNLALTAKALQNQGEITTNNLKATVANVNNTGAIGARGNIQIASSQDIDNTGNISATGNIVLNANNTISHQGVMMAAENITATANRLNFNQSTSSADNISLSAQADIHHNQGATVANNKLSLKNTSTIHNQGGVLSANHTSIDTKDLRNGGIIQADVLAIKQQADYTHTDNDKLLANSLQLSTDGKITNQSQLTANQDLTLVANHIDNTQTGTISSGNHTQITSQTSINNQGLINGETTVIKANDTINNQSGGRIYGTHLAIQADTLNNTPAKVKELDSKYTAPVIAARERLDIGVKMLNNNPNPDRAGKFNENFDNQALITSLGSLHIGGNLDDNHYATGKAGAVINKGATIESGGEMVVGTSVLKNENADFATKTQSSSENIAVYHANGRIYTPNEVSITPVGHNHRILPLIIKNSNNEEYRTYDRWNYKEILTWEETDVSDPSRIVSGGDLTVDIDQFNTNKSQVIAGGKITLTGKVGSIDPESTLIIPKYSYQDVVRTHHKPGTGCRQRVLGSCWGAYEVTDVFVDKNALQSINAKTAGTPYFLPIVNQNGGIKTAVVMQNVSADHLALNAANIDSSALVSGDIDTVLTTLQATQSALSATAQKQLSDLLSAKQSGQDVDEAVLANLVDELKHSITNKQAVTIANTDNTLTIPTSALYTINADNPNQPLIQTDSAFTNHKQWLGSDYMLKAMQSDPNHIHKRLSDGYGEQARIKDEYYLLTGRHINTDYHSNEEAFKQLMDNGIAHAKQFGYTLGTALTPDQMANLTTNIVWLVKQSITYTTKDKDGNSITKIEDVLVPKLYLRSANIAAGTLSPDGRYSAVSARNINMQLTGDLDNNGNLIAKDTAAITANNVNNTGIINGDFVKISTNNDLINHGTLHANSAMGLDAKNRIMSQSLTTTQTNTQGKSSSSRTDLSQIATISVGAGLKDSTDENGKPLTTLSLRGNQIIYQGATSDNTGGSTQMAAENGINIGTVTVSNHISAVADDNNYFKYSQSTDVGSNISSYGDTIIRTTGKNADINIQGSHLDSVTGTTAIIGTGGVRMTEGRKVEGVQSASSYQQDKWYGSKDIKQTYESYTDAAVLSTVLGNDVYIISQDADVSLFGTNVNANEQASISAKQGNVTVQSAVNSIYQNNTKTTQNFYKNTGNVDGFYQETLAQTGVRAGSVDIQGNSANLNGISLQATHGPITVGNAHLATNDDGTLKLNDNGKPTVISGDMHNLNLGTVDLTNETWQEISKSYRGLAKDVMKGVGVVTGALGFDGVTLAKSDSNHSKTEIQAVSELHGSHIQAGAQTVTATGTRFDAGTDGFVAVLGDDVLFATAKHTKTANATQTRQTITGEGMRLGKDHLQLGAVVHTDSTDTQSTQSTTHDGVTVRGNNAVVLGNMNDGSLTTQATNFDLDPTSGTLLIGAKSTLLDGAINQTAHTQSNETNTTRIGATVHHVAVDTAIAAENVKEAIQAANHARKELEQAKTMVKAGKLDPNAIKDYELNLAMATTNVANAQIALGSTAATAASTAPTLGFSAKLGATHTQSQSSQTQTNQEFVATNITAANTTLVGDDFTTKGLQGDIGNLNVDQLNKLTLTHATTQDISLNQSSGNTLDASISSTGNLSAGVSRQQSHSQSTSTTTHDTKLNLGELNGHANTTTLHGATITTQGGHYSTNTLNITTSQNTHHEQSKSQGGNIGIGANSLNLGYNQQNSNSDVTTNNTPSGIIYVNADANHGSGHSLSTNHTTLTGGVIAAISEDEQGNQTNSELNFTTNTLTTNDLLATESSQNKGMGLGLGSSDNKPTSISISANNNGHQKETTALATIGQGATITGTITHNGQAQTSTDLTQTDINTDALTTQQVIKDTKTGGLDVNTTIDTRVFTTAGRQEIKKEQEELDENLQATGKITGAAGVQVVATTANVLTDNQTLTQAIQGAKAPAKMAKAIQDNPELAAILDAYQKGEYHNLTLSQEALQALSDATGISTEVLLTSITAQRGIQGGTNKALTVIDTHDKLRQDSIQTLAHELDHIRGGKNETLADLAGLAAKLNTDAAIIANQDTISPIKAQLGDGKDAQTTAQNQALLEGNDKAFAENHDGREGEWEYRQLHKQEKDLAAVLVKLAKKKGLKRPDGKLYTRQDIEDALRWANSGKYGETYNSKRTVHIGNQAPQSAIDKVMYDGGVGKHFESRLWLSSTNGNVTTFTQNLNNIKKPDSDLTKFIQEQAPSYKYSWDRGLVVAYQQPITATQPISPAKKISGSPSQISDRQLRSKDSAVINGGGGVDFSGGANIQAKSEKIINEQVMPVVQTGVGLAEVGTGTAMCASGVGCSVGAALIIHGSDNAVTGNANRGKTSNQQTSSVLLTQGVGLSEGTASNIKMGTDLALGGATAAQGVGRRVASGASGTGTTIGKHTDDTLTKVGDWDLENVSNYGNPNTPADRIIATEKSNHTKELKDLGVEKIGQLPHYDDKHGAYTSLQDQYDRAMTGTNKTLSEKGYPPGKPVNASKFFNSTDMEYAMRQAEKMYAENPKKYIYEKNQVTINFDRPVGEGFIKNNKTTQANGTAGEYRWSNTAIVGIDPKTGKAYTAFPNMDEGYKQENQLLDFIKK</sequence>
<protein>
    <submittedName>
        <fullName evidence="4">p120</fullName>
    </submittedName>
</protein>
<dbReference type="Proteomes" id="UP000254107">
    <property type="component" value="Unassembled WGS sequence"/>
</dbReference>
<dbReference type="EMBL" id="UGQC01000004">
    <property type="protein sequence ID" value="STZ74850.1"/>
    <property type="molecule type" value="Genomic_DNA"/>
</dbReference>
<feature type="domain" description="Filamentous haemagglutinin FhaB/tRNA nuclease CdiA-like TPS" evidence="3">
    <location>
        <begin position="103"/>
        <end position="223"/>
    </location>
</feature>
<feature type="compositionally biased region" description="Polar residues" evidence="2">
    <location>
        <begin position="481"/>
        <end position="497"/>
    </location>
</feature>
<reference evidence="4 5" key="1">
    <citation type="submission" date="2018-06" db="EMBL/GenBank/DDBJ databases">
        <authorList>
            <consortium name="Pathogen Informatics"/>
            <person name="Doyle S."/>
        </authorList>
    </citation>
    <scope>NUCLEOTIDE SEQUENCE [LARGE SCALE GENOMIC DNA]</scope>
    <source>
        <strain evidence="4 5">NCTC7911</strain>
    </source>
</reference>
<proteinExistence type="predicted"/>
<feature type="region of interest" description="Disordered" evidence="2">
    <location>
        <begin position="476"/>
        <end position="528"/>
    </location>
</feature>
<dbReference type="InterPro" id="IPR024973">
    <property type="entry name" value="ESPR"/>
</dbReference>
<keyword evidence="1" id="KW-0175">Coiled coil</keyword>
<dbReference type="InterPro" id="IPR012334">
    <property type="entry name" value="Pectin_lyas_fold"/>
</dbReference>
<feature type="compositionally biased region" description="Polar residues" evidence="2">
    <location>
        <begin position="2616"/>
        <end position="2629"/>
    </location>
</feature>
<evidence type="ECO:0000313" key="5">
    <source>
        <dbReference type="Proteomes" id="UP000254107"/>
    </source>
</evidence>
<dbReference type="InterPro" id="IPR011050">
    <property type="entry name" value="Pectin_lyase_fold/virulence"/>
</dbReference>
<organism evidence="4 5">
    <name type="scientific">Moraxella lacunata</name>
    <dbReference type="NCBI Taxonomy" id="477"/>
    <lineage>
        <taxon>Bacteria</taxon>
        <taxon>Pseudomonadati</taxon>
        <taxon>Pseudomonadota</taxon>
        <taxon>Gammaproteobacteria</taxon>
        <taxon>Moraxellales</taxon>
        <taxon>Moraxellaceae</taxon>
        <taxon>Moraxella</taxon>
    </lineage>
</organism>
<dbReference type="SMART" id="SM00912">
    <property type="entry name" value="Haemagg_act"/>
    <property type="match status" value="1"/>
</dbReference>
<feature type="compositionally biased region" description="Polar residues" evidence="2">
    <location>
        <begin position="516"/>
        <end position="528"/>
    </location>
</feature>
<dbReference type="NCBIfam" id="TIGR01731">
    <property type="entry name" value="fil_hemag_20aa"/>
    <property type="match status" value="13"/>
</dbReference>
<dbReference type="SUPFAM" id="SSF51126">
    <property type="entry name" value="Pectin lyase-like"/>
    <property type="match status" value="1"/>
</dbReference>
<feature type="region of interest" description="Disordered" evidence="2">
    <location>
        <begin position="2675"/>
        <end position="2698"/>
    </location>
</feature>
<evidence type="ECO:0000256" key="1">
    <source>
        <dbReference type="SAM" id="Coils"/>
    </source>
</evidence>
<dbReference type="Pfam" id="PF13018">
    <property type="entry name" value="ESPR"/>
    <property type="match status" value="1"/>
</dbReference>
<feature type="compositionally biased region" description="Low complexity" evidence="2">
    <location>
        <begin position="2630"/>
        <end position="2641"/>
    </location>
</feature>
<name>A0A378UCC1_MORLA</name>
<dbReference type="Pfam" id="PF05860">
    <property type="entry name" value="TPS"/>
    <property type="match status" value="1"/>
</dbReference>
<dbReference type="NCBIfam" id="TIGR01901">
    <property type="entry name" value="adhes_NPXG"/>
    <property type="match status" value="1"/>
</dbReference>